<name>A0A8X6SRR2_TRICX</name>
<dbReference type="Proteomes" id="UP000887159">
    <property type="component" value="Unassembled WGS sequence"/>
</dbReference>
<organism evidence="1 2">
    <name type="scientific">Trichonephila clavipes</name>
    <name type="common">Golden silk orbweaver</name>
    <name type="synonym">Nephila clavipes</name>
    <dbReference type="NCBI Taxonomy" id="2585209"/>
    <lineage>
        <taxon>Eukaryota</taxon>
        <taxon>Metazoa</taxon>
        <taxon>Ecdysozoa</taxon>
        <taxon>Arthropoda</taxon>
        <taxon>Chelicerata</taxon>
        <taxon>Arachnida</taxon>
        <taxon>Araneae</taxon>
        <taxon>Araneomorphae</taxon>
        <taxon>Entelegynae</taxon>
        <taxon>Araneoidea</taxon>
        <taxon>Nephilidae</taxon>
        <taxon>Trichonephila</taxon>
    </lineage>
</organism>
<proteinExistence type="predicted"/>
<evidence type="ECO:0000313" key="2">
    <source>
        <dbReference type="Proteomes" id="UP000887159"/>
    </source>
</evidence>
<dbReference type="EMBL" id="BMAU01021343">
    <property type="protein sequence ID" value="GFY17071.1"/>
    <property type="molecule type" value="Genomic_DNA"/>
</dbReference>
<sequence length="148" mass="17131">MGLQTGMPGFDAHQIPSGYVLVKSVSPKVLWTESRVQGNGEYFPPLQFHAKIMEVEIGGVAIYRPFGEFRRANSYCHLYDTQGQRRLSPCHDEFRGFRSDYVRQVALATPRAFKKTDITSFPPEEYGTFYEHLVDRYTLHLRIGRMHE</sequence>
<dbReference type="AlphaFoldDB" id="A0A8X6SRR2"/>
<reference evidence="1" key="1">
    <citation type="submission" date="2020-08" db="EMBL/GenBank/DDBJ databases">
        <title>Multicomponent nature underlies the extraordinary mechanical properties of spider dragline silk.</title>
        <authorList>
            <person name="Kono N."/>
            <person name="Nakamura H."/>
            <person name="Mori M."/>
            <person name="Yoshida Y."/>
            <person name="Ohtoshi R."/>
            <person name="Malay A.D."/>
            <person name="Moran D.A.P."/>
            <person name="Tomita M."/>
            <person name="Numata K."/>
            <person name="Arakawa K."/>
        </authorList>
    </citation>
    <scope>NUCLEOTIDE SEQUENCE</scope>
</reference>
<gene>
    <name evidence="1" type="primary">NCL1_43532</name>
    <name evidence="1" type="ORF">TNCV_1088471</name>
</gene>
<keyword evidence="2" id="KW-1185">Reference proteome</keyword>
<comment type="caution">
    <text evidence="1">The sequence shown here is derived from an EMBL/GenBank/DDBJ whole genome shotgun (WGS) entry which is preliminary data.</text>
</comment>
<evidence type="ECO:0000313" key="1">
    <source>
        <dbReference type="EMBL" id="GFY17071.1"/>
    </source>
</evidence>
<protein>
    <submittedName>
        <fullName evidence="1">Uncharacterized protein</fullName>
    </submittedName>
</protein>
<accession>A0A8X6SRR2</accession>